<comment type="caution">
    <text evidence="5">The sequence shown here is derived from an EMBL/GenBank/DDBJ whole genome shotgun (WGS) entry which is preliminary data.</text>
</comment>
<sequence length="2823" mass="314378">MSPYISRKPVLKEEMVSRVFSLSTQTTLNILSGVPTTHPSPVINRLPDRSLGFDEPLFDSNLRSCFRLFNVESVLHLLKRYLGEYVHGLSTEALRISVWKGDVVLKDLKLKAEALNSLKLPVAVKSGFVGTITLKVPWKSLGKEPVIVLIDRVFVLAYPAPDGRTLKEEDMEKLLETKLQQIEEAESATLEARAKSKLGSPPAGNSWLGSLIATIIGNLKVSISNVHIRYEDSTSNPGHPFAAGITLAKLAAVTMDEEGNETFDTSGALDKLRKSLQLERLALYHDWNSSPWEIEKQWDNISPEEWVEMFEDGIKEQTDNKTKSNWALNRRYFLSPINGSLKYHRLGNQERNNPEIPFERASVVLTDVNVTITEEQYRDWIKLVEVVSRYKTYIEISHLRPMVPVSEAPRLWWRFAAQASLQQKRLCYRFSWDSIHHLCQLRRRYIQLYASFLQQSTDANCPEMREIEKDLDSKVILLWRLLAHAKVESVRSKEAAEQRKLKKGGWFSFNWRTETEDDPEVDSVADGKFMEEGLTKEEWKAINKLLSHQPDEEMNLYSGKDMQHMTHFLVTVSIGQGAARIVDINQIEVLCGRFEQLDVTTKFRHRSTQCDVSLRFYGLSAPEGSLAQSVSSERKTNALMASFVNSPIGENIDWRLSATISPCHATIWTESYDRVLEFVKRSNAVSPTVALETAAVLQMKLEEVTRRAQEQLQIVLEEQSRFALDIDLDAPKVRIPLRTSGSSKCSSHFLLDFGNFTLTTMDTRSEEQRQNLYSRFCISGRDIAAFFTDCGSENQGCSLLMEDFTNQPILSPILEKADNVYSLIDRCGMAVIVDQIKVPHPRYPSTRISIQVPNIGVHFSPTRYMRIMQLFDIMYGAMKTYSQAPVDHIPDGIQPWSPADLVSDARILVWKGIGNSVATWQPCHLVLSGLYLYTFESERSLDYQRYLCMAGRQVFEVPPANVGGSPYCLAVGIRGTDLKKALESSSTWIIDFQGEEKAAWLRGLIQATYQASAPVSGDVLGQTSDGDFHEPQTRNLKAADLVITGALVETKLYLYGKIKDECDEQAEEVLLLKVLAAGGKVHMISSESGLTVRTKLHSLKIKDELQQSGSSQYLAYSVLKNEDIQDSSAACNSFDKEMSVGHADDEDAFTDALPEFLSPTEPGTPDMDMIQCSMMMDSDEHVRLEDAEGVFHENDTSQGKGLCDEVFYEVQGGEFSDFVSVVFLTRSSSSHDYNGIDTQMSIRMSKLEFFCSRPTVVALIGFGFDLSTAAYVENEKDTNTLASQKSDSEKETNDESGRIEGLLGYGKDRVVFYLNMNVDSVTVFLNKEDGSQLAMFVQERFGLDIKVHPSSLSIEGTLGNFKLCDKSLDSGNCWSWLCDIRDPGVESLIKFKFNSYSAGDDDYEGYDYSLSGRLSAVRVVFLYRFVQEVTAYFMGLATPHTEEVIKLVDKVGGFEWLIQKYEMDGATALKLDLSLDTPIIVVPRDSLSKDYIQLDLGQLEVSNEISWHGCPEKDPSAVRVDVLHAKILGLNMSVGINGSIGKPMIREGQGLDIFVRRSLRDVFKKVPTLSVEVKIDFLHGVISDKEYDIIVSCTSMNLFEEPKLPPDFRGSSSGPKDKMRLLVDKVNLNSQMIMSRTVTILAVDINYALLELRNSVNEESPLAHVALEGLWVSYRMTSLSETDLYISVPKVSVLDIRPNTKPEMRLMLGSSVDASKQVSSGSFPFSLNKGSFKQTNSRAVLDYDAPCSTMLLMDFRWRASSQSCVLRVQQPRILAVPDFLLAVGEFFVPALRAITGRDETLDPTNDPITRSSGIVLSEALYKQTEDVVHLSPCRQLVADSLEVDEYTYDGCGKVISLSERGEKNLNLGRLEPIVIVGHGKKLRFVNVKIKNGMLLSKCIYLSNDSSCLFSPEDGVDISMLENTSSNPENVLGNAHKASDVSDTCQYDLKSGQSLTFEAQVVSPEFTFFDGTKSSLDDSSAVEKLLRVKLDFNFMYASKENDIWVRALLKNLVVETGSGLIILDPVDISGGYTSVKEKTNMSLTSTDIYMHLSLSALSLLLNLQSQVTGALQSGNAVPLAPCTNFHRIWVSLKENGPRNNLTIWRPQAPSNYVILGDCVTSRAIPPTQAVMAVSNTYGRVRKPIGFDCIGLFSVIQGLEGANGRPSRDSNECSLWMPVAPAGYTAMGCVANLGSEPPPDHIVYCLSMWRADNVLGSFYAHSSIEAPSKQYSAGLSHCLLWNPLQLKTSTYSDPSSTNGSQSEKTIDQTGSSSGWDIVRSISKPTSYHVSTPNFERIWLDKGGDLRRPVSIWRPVRRPGFAVLGDSITEGLEPPALGILFKADDSEIAAKPVQFTKVAHILGKGLDEVFCWFPVAPPGYVSLGCVLTKFDEAPHVDSFCCPRIDLVNQTNIYEASVSRSSSSKSSQCWSIWKVDNQACTFLARSDLKRPPSRLAFAVGESAKPKTQENVNAEIKLRCFSLTLLDGLHGMMTPLFDTTVTNIKLATHGRPEAMNAVLISSIAASTFNPQLEAWEPLLEPFDGIFKLETYDTALSQSSKPGKHLRIAATNILNINVSAANLETLGDAVVSWRRQLELEERAAKIKDESGVSRESGDLSAFSALDEDDFQTIVVENKLGRDIYLKKLEENSDVVVKLCHDENTSVWVPPPRFSNRLNVSDSSREARNYMTVQILEAKGLHIVDDGNSHSFFCTLRLVVDSQGAEPQKLFPQSARTKCVKPSITVVNDLMECTSKWNELFIFEIPRKGLARLEVEVTNLAAKAGKGEVVGSLSFPVGHGENILRKVASVRMLNQSSDAENTSSYTLQRK</sequence>
<gene>
    <name evidence="5" type="ORF">ANE_LOCUS1211</name>
</gene>
<dbReference type="CDD" id="cd00030">
    <property type="entry name" value="C2"/>
    <property type="match status" value="1"/>
</dbReference>
<dbReference type="FunFam" id="2.60.40.150:FF:000192">
    <property type="entry name" value="Calcium-dependent lipid-binding family protein"/>
    <property type="match status" value="1"/>
</dbReference>
<evidence type="ECO:0000259" key="4">
    <source>
        <dbReference type="PROSITE" id="PS50004"/>
    </source>
</evidence>
<accession>A0A565AMZ3</accession>
<feature type="region of interest" description="Disordered" evidence="3">
    <location>
        <begin position="2249"/>
        <end position="2271"/>
    </location>
</feature>
<evidence type="ECO:0000313" key="6">
    <source>
        <dbReference type="Proteomes" id="UP000489600"/>
    </source>
</evidence>
<dbReference type="Pfam" id="PF12624">
    <property type="entry name" value="VPS13_N"/>
    <property type="match status" value="1"/>
</dbReference>
<dbReference type="PROSITE" id="PS50004">
    <property type="entry name" value="C2"/>
    <property type="match status" value="1"/>
</dbReference>
<dbReference type="Proteomes" id="UP000489600">
    <property type="component" value="Unassembled WGS sequence"/>
</dbReference>
<dbReference type="InterPro" id="IPR026854">
    <property type="entry name" value="VPS13_N"/>
</dbReference>
<protein>
    <recommendedName>
        <fullName evidence="4">C2 domain-containing protein</fullName>
    </recommendedName>
</protein>
<dbReference type="OrthoDB" id="428159at2759"/>
<evidence type="ECO:0000256" key="2">
    <source>
        <dbReference type="SAM" id="Coils"/>
    </source>
</evidence>
<dbReference type="SUPFAM" id="SSF49562">
    <property type="entry name" value="C2 domain (Calcium/lipid-binding domain, CaLB)"/>
    <property type="match status" value="1"/>
</dbReference>
<feature type="domain" description="C2" evidence="4">
    <location>
        <begin position="2661"/>
        <end position="2804"/>
    </location>
</feature>
<dbReference type="PANTHER" id="PTHR45523">
    <property type="entry name" value="TETRATRICOPEPTIDE REPEAT (TPR)-CONTAINING PROTEIN-RELATED"/>
    <property type="match status" value="1"/>
</dbReference>
<keyword evidence="1" id="KW-0813">Transport</keyword>
<name>A0A565AMZ3_9BRAS</name>
<evidence type="ECO:0000256" key="3">
    <source>
        <dbReference type="SAM" id="MobiDB-lite"/>
    </source>
</evidence>
<dbReference type="InterPro" id="IPR009291">
    <property type="entry name" value="Vps62"/>
</dbReference>
<proteinExistence type="predicted"/>
<dbReference type="PANTHER" id="PTHR45523:SF2">
    <property type="entry name" value="OS02G0470600 PROTEIN"/>
    <property type="match status" value="1"/>
</dbReference>
<feature type="non-terminal residue" evidence="5">
    <location>
        <position position="2823"/>
    </location>
</feature>
<keyword evidence="2" id="KW-0175">Coiled coil</keyword>
<organism evidence="5 6">
    <name type="scientific">Arabis nemorensis</name>
    <dbReference type="NCBI Taxonomy" id="586526"/>
    <lineage>
        <taxon>Eukaryota</taxon>
        <taxon>Viridiplantae</taxon>
        <taxon>Streptophyta</taxon>
        <taxon>Embryophyta</taxon>
        <taxon>Tracheophyta</taxon>
        <taxon>Spermatophyta</taxon>
        <taxon>Magnoliopsida</taxon>
        <taxon>eudicotyledons</taxon>
        <taxon>Gunneridae</taxon>
        <taxon>Pentapetalae</taxon>
        <taxon>rosids</taxon>
        <taxon>malvids</taxon>
        <taxon>Brassicales</taxon>
        <taxon>Brassicaceae</taxon>
        <taxon>Arabideae</taxon>
        <taxon>Arabis</taxon>
    </lineage>
</organism>
<keyword evidence="6" id="KW-1185">Reference proteome</keyword>
<dbReference type="EMBL" id="CABITT030000001">
    <property type="protein sequence ID" value="VVA90766.1"/>
    <property type="molecule type" value="Genomic_DNA"/>
</dbReference>
<reference evidence="5" key="1">
    <citation type="submission" date="2019-07" db="EMBL/GenBank/DDBJ databases">
        <authorList>
            <person name="Dittberner H."/>
        </authorList>
    </citation>
    <scope>NUCLEOTIDE SEQUENCE [LARGE SCALE GENOMIC DNA]</scope>
</reference>
<evidence type="ECO:0000313" key="5">
    <source>
        <dbReference type="EMBL" id="VVA90766.1"/>
    </source>
</evidence>
<feature type="coiled-coil region" evidence="2">
    <location>
        <begin position="168"/>
        <end position="195"/>
    </location>
</feature>
<dbReference type="InterPro" id="IPR000008">
    <property type="entry name" value="C2_dom"/>
</dbReference>
<dbReference type="InterPro" id="IPR035892">
    <property type="entry name" value="C2_domain_sf"/>
</dbReference>
<dbReference type="Pfam" id="PF06101">
    <property type="entry name" value="Vps62"/>
    <property type="match status" value="2"/>
</dbReference>
<evidence type="ECO:0000256" key="1">
    <source>
        <dbReference type="ARBA" id="ARBA00022448"/>
    </source>
</evidence>
<dbReference type="Gene3D" id="2.60.40.150">
    <property type="entry name" value="C2 domain"/>
    <property type="match status" value="1"/>
</dbReference>